<proteinExistence type="predicted"/>
<evidence type="ECO:0000256" key="2">
    <source>
        <dbReference type="SAM" id="SignalP"/>
    </source>
</evidence>
<dbReference type="Proteomes" id="UP000075682">
    <property type="component" value="Unassembled WGS sequence"/>
</dbReference>
<reference evidence="3 4" key="1">
    <citation type="submission" date="2015-06" db="EMBL/GenBank/DDBJ databases">
        <title>Improved classification and identification of acetic acid bacteria using matrix-assisted laser desorption/ionization time-of-flight mass spectrometry; Gluconobacter nephelii and Gluconobacter uchimurae are later heterotypic synonyms of Gluconobacter japonicus and Gluconobacter oxydans, respectively.</title>
        <authorList>
            <person name="Li L."/>
            <person name="Cleenwerck I."/>
            <person name="De Vuyst L."/>
            <person name="Vandamme P."/>
        </authorList>
    </citation>
    <scope>NUCLEOTIDE SEQUENCE [LARGE SCALE GENOMIC DNA]</scope>
    <source>
        <strain evidence="3 4">LMG 1356</strain>
    </source>
</reference>
<dbReference type="AlphaFoldDB" id="A0AAW3QX72"/>
<comment type="caution">
    <text evidence="3">The sequence shown here is derived from an EMBL/GenBank/DDBJ whole genome shotgun (WGS) entry which is preliminary data.</text>
</comment>
<accession>A0AAW3QX72</accession>
<protein>
    <submittedName>
        <fullName evidence="3">Uncharacterized protein</fullName>
    </submittedName>
</protein>
<dbReference type="EMBL" id="LHZN01000129">
    <property type="protein sequence ID" value="KXV38071.1"/>
    <property type="molecule type" value="Genomic_DNA"/>
</dbReference>
<evidence type="ECO:0000256" key="1">
    <source>
        <dbReference type="SAM" id="MobiDB-lite"/>
    </source>
</evidence>
<gene>
    <name evidence="3" type="ORF">AD941_07630</name>
</gene>
<sequence length="188" mass="19936">MRAENAAGSEKRRFRMMLGRWSQVGLFASLLLMGQACAQPSKEPQKVDVDSILGRPLFEPDRQPRGRGAVQAGEPQVVGISGRPGGWRAIIRTGAAGSRGRVVGVGERVGDWNVAEISATGVILRRGQSVRRLAPVFVKHPVQTVPQLQSQPQGATAPVMPVPAPPAAPVSGQLKPTFHFDPASGEAP</sequence>
<evidence type="ECO:0000313" key="3">
    <source>
        <dbReference type="EMBL" id="KXV38071.1"/>
    </source>
</evidence>
<feature type="signal peptide" evidence="2">
    <location>
        <begin position="1"/>
        <end position="38"/>
    </location>
</feature>
<keyword evidence="2" id="KW-0732">Signal</keyword>
<feature type="chain" id="PRO_5043867782" evidence="2">
    <location>
        <begin position="39"/>
        <end position="188"/>
    </location>
</feature>
<name>A0AAW3QX72_9PROT</name>
<evidence type="ECO:0000313" key="4">
    <source>
        <dbReference type="Proteomes" id="UP000075682"/>
    </source>
</evidence>
<feature type="region of interest" description="Disordered" evidence="1">
    <location>
        <begin position="147"/>
        <end position="188"/>
    </location>
</feature>
<organism evidence="3 4">
    <name type="scientific">Gluconobacter albidus</name>
    <dbReference type="NCBI Taxonomy" id="318683"/>
    <lineage>
        <taxon>Bacteria</taxon>
        <taxon>Pseudomonadati</taxon>
        <taxon>Pseudomonadota</taxon>
        <taxon>Alphaproteobacteria</taxon>
        <taxon>Acetobacterales</taxon>
        <taxon>Acetobacteraceae</taxon>
        <taxon>Gluconobacter</taxon>
    </lineage>
</organism>